<evidence type="ECO:0000256" key="6">
    <source>
        <dbReference type="SAM" id="Phobius"/>
    </source>
</evidence>
<gene>
    <name evidence="8" type="ORF">PSNMU_V1.4_AUG-EV-PASAV3_0036230</name>
</gene>
<feature type="region of interest" description="Disordered" evidence="5">
    <location>
        <begin position="89"/>
        <end position="109"/>
    </location>
</feature>
<evidence type="ECO:0000256" key="4">
    <source>
        <dbReference type="ARBA" id="ARBA00023136"/>
    </source>
</evidence>
<proteinExistence type="predicted"/>
<dbReference type="OrthoDB" id="44793at2759"/>
<evidence type="ECO:0000256" key="5">
    <source>
        <dbReference type="SAM" id="MobiDB-lite"/>
    </source>
</evidence>
<reference evidence="8 9" key="1">
    <citation type="submission" date="2019-01" db="EMBL/GenBank/DDBJ databases">
        <authorList>
            <person name="Ferrante I. M."/>
        </authorList>
    </citation>
    <scope>NUCLEOTIDE SEQUENCE [LARGE SCALE GENOMIC DNA]</scope>
    <source>
        <strain evidence="8 9">B856</strain>
    </source>
</reference>
<feature type="region of interest" description="Disordered" evidence="5">
    <location>
        <begin position="136"/>
        <end position="160"/>
    </location>
</feature>
<feature type="region of interest" description="Disordered" evidence="5">
    <location>
        <begin position="36"/>
        <end position="55"/>
    </location>
</feature>
<keyword evidence="4 6" id="KW-0472">Membrane</keyword>
<dbReference type="PANTHER" id="PTHR43310:SF4">
    <property type="entry name" value="AFR304WP"/>
    <property type="match status" value="1"/>
</dbReference>
<dbReference type="Proteomes" id="UP000291116">
    <property type="component" value="Unassembled WGS sequence"/>
</dbReference>
<accession>A0A448Z4D3</accession>
<feature type="compositionally biased region" description="Polar residues" evidence="5">
    <location>
        <begin position="146"/>
        <end position="160"/>
    </location>
</feature>
<dbReference type="AlphaFoldDB" id="A0A448Z4D3"/>
<protein>
    <recommendedName>
        <fullName evidence="7">SLC26A/SulP transporter domain-containing protein</fullName>
    </recommendedName>
</protein>
<dbReference type="InterPro" id="IPR052706">
    <property type="entry name" value="Membrane-Transporter-like"/>
</dbReference>
<dbReference type="GO" id="GO:0016020">
    <property type="term" value="C:membrane"/>
    <property type="evidence" value="ECO:0007669"/>
    <property type="project" value="UniProtKB-SubCell"/>
</dbReference>
<evidence type="ECO:0000313" key="9">
    <source>
        <dbReference type="Proteomes" id="UP000291116"/>
    </source>
</evidence>
<feature type="compositionally biased region" description="Low complexity" evidence="5">
    <location>
        <begin position="37"/>
        <end position="46"/>
    </location>
</feature>
<organism evidence="8 9">
    <name type="scientific">Pseudo-nitzschia multistriata</name>
    <dbReference type="NCBI Taxonomy" id="183589"/>
    <lineage>
        <taxon>Eukaryota</taxon>
        <taxon>Sar</taxon>
        <taxon>Stramenopiles</taxon>
        <taxon>Ochrophyta</taxon>
        <taxon>Bacillariophyta</taxon>
        <taxon>Bacillariophyceae</taxon>
        <taxon>Bacillariophycidae</taxon>
        <taxon>Bacillariales</taxon>
        <taxon>Bacillariaceae</taxon>
        <taxon>Pseudo-nitzschia</taxon>
    </lineage>
</organism>
<feature type="transmembrane region" description="Helical" evidence="6">
    <location>
        <begin position="233"/>
        <end position="251"/>
    </location>
</feature>
<feature type="transmembrane region" description="Helical" evidence="6">
    <location>
        <begin position="363"/>
        <end position="383"/>
    </location>
</feature>
<feature type="transmembrane region" description="Helical" evidence="6">
    <location>
        <begin position="548"/>
        <end position="571"/>
    </location>
</feature>
<name>A0A448Z4D3_9STRA</name>
<feature type="transmembrane region" description="Helical" evidence="6">
    <location>
        <begin position="321"/>
        <end position="342"/>
    </location>
</feature>
<comment type="subcellular location">
    <subcellularLocation>
        <location evidence="1">Membrane</location>
        <topology evidence="1">Multi-pass membrane protein</topology>
    </subcellularLocation>
</comment>
<dbReference type="EMBL" id="CAACVS010000105">
    <property type="protein sequence ID" value="VEU36850.1"/>
    <property type="molecule type" value="Genomic_DNA"/>
</dbReference>
<feature type="region of interest" description="Disordered" evidence="5">
    <location>
        <begin position="1"/>
        <end position="21"/>
    </location>
</feature>
<sequence>MKESSETRRRSGATRRGSITLIQDANSHFQEHIKGLSTPASATPRSSARDSLAGANAMRRAVRELVNTVADRRAKRSVYDPRGYVSVRDPHSLTSSTKSKNHTIDDISHASNEEMVSILSGNALNDEDPDIMTTGKLTYGSMNDGGRNSKTIGSERSGSGVPTPSRLSILIEQVSAVAVVALLNMMMAIPFGASYFPIGWRAAEAEHGASGSDDDDDADGIDGPFPLAGKQNLGLRMFMLATIIAQLVYTYKSKFVNAVGLQMVENIPFMHALAKTVIQHQGYGKDALSTLFFLFGLSSVIVGLVFYGLGKLKLGKIVYFFPNHVLVGCIGGIGLFMILTAMEVSTDTTFDIKKPRASIQNTIVDRWYLLWVVVAFEVSLRFLMHSTKDPATGRPKFQLLSPIFYILITPVFYIGMQFVFGMSIEEGRDAGYFFPAVDSSSHEEGSTNFFTDPNLWDIFHIIDFSAISWMAVAESMGTVVALAAFSLIHVPINIPAFAISTDVETDMDAELIAHGWSNGLSGLFGGLQNYMTYSNSVLYAKIGGKGRIGSLTIVVVTMALFVVGPSITNYLPRCMAGTLLLHMGVDLTLEGVYDSIGQFDNFEYAGIWLLTIVMTVWGMTAALIAG</sequence>
<keyword evidence="3 6" id="KW-1133">Transmembrane helix</keyword>
<feature type="transmembrane region" description="Helical" evidence="6">
    <location>
        <begin position="174"/>
        <end position="196"/>
    </location>
</feature>
<dbReference type="Pfam" id="PF00916">
    <property type="entry name" value="Sulfate_transp"/>
    <property type="match status" value="1"/>
</dbReference>
<evidence type="ECO:0000259" key="7">
    <source>
        <dbReference type="Pfam" id="PF00916"/>
    </source>
</evidence>
<feature type="domain" description="SLC26A/SulP transporter" evidence="7">
    <location>
        <begin position="240"/>
        <end position="589"/>
    </location>
</feature>
<evidence type="ECO:0000256" key="3">
    <source>
        <dbReference type="ARBA" id="ARBA00022989"/>
    </source>
</evidence>
<dbReference type="PANTHER" id="PTHR43310">
    <property type="entry name" value="SULFATE TRANSPORTER YBAR-RELATED"/>
    <property type="match status" value="1"/>
</dbReference>
<evidence type="ECO:0000313" key="8">
    <source>
        <dbReference type="EMBL" id="VEU36850.1"/>
    </source>
</evidence>
<feature type="transmembrane region" description="Helical" evidence="6">
    <location>
        <begin position="288"/>
        <end position="309"/>
    </location>
</feature>
<feature type="transmembrane region" description="Helical" evidence="6">
    <location>
        <begin position="605"/>
        <end position="625"/>
    </location>
</feature>
<evidence type="ECO:0000256" key="2">
    <source>
        <dbReference type="ARBA" id="ARBA00022692"/>
    </source>
</evidence>
<evidence type="ECO:0000256" key="1">
    <source>
        <dbReference type="ARBA" id="ARBA00004141"/>
    </source>
</evidence>
<feature type="transmembrane region" description="Helical" evidence="6">
    <location>
        <begin position="403"/>
        <end position="424"/>
    </location>
</feature>
<keyword evidence="2 6" id="KW-0812">Transmembrane</keyword>
<dbReference type="InterPro" id="IPR011547">
    <property type="entry name" value="SLC26A/SulP_dom"/>
</dbReference>
<keyword evidence="9" id="KW-1185">Reference proteome</keyword>